<dbReference type="SUPFAM" id="SSF55347">
    <property type="entry name" value="Glyceraldehyde-3-phosphate dehydrogenase-like, C-terminal domain"/>
    <property type="match status" value="1"/>
</dbReference>
<keyword evidence="2" id="KW-0560">Oxidoreductase</keyword>
<dbReference type="Gene3D" id="3.30.360.10">
    <property type="entry name" value="Dihydrodipicolinate Reductase, domain 2"/>
    <property type="match status" value="1"/>
</dbReference>
<evidence type="ECO:0000256" key="2">
    <source>
        <dbReference type="ARBA" id="ARBA00023002"/>
    </source>
</evidence>
<evidence type="ECO:0000259" key="11">
    <source>
        <dbReference type="Pfam" id="PF01408"/>
    </source>
</evidence>
<proteinExistence type="inferred from homology"/>
<dbReference type="InterPro" id="IPR036291">
    <property type="entry name" value="NAD(P)-bd_dom_sf"/>
</dbReference>
<dbReference type="InterPro" id="IPR050984">
    <property type="entry name" value="Gfo/Idh/MocA_domain"/>
</dbReference>
<evidence type="ECO:0000256" key="3">
    <source>
        <dbReference type="ARBA" id="ARBA00038853"/>
    </source>
</evidence>
<dbReference type="EC" id="1.1.1.179" evidence="4"/>
<organism evidence="13 14">
    <name type="scientific">Pinctada imbricata</name>
    <name type="common">Atlantic pearl-oyster</name>
    <name type="synonym">Pinctada martensii</name>
    <dbReference type="NCBI Taxonomy" id="66713"/>
    <lineage>
        <taxon>Eukaryota</taxon>
        <taxon>Metazoa</taxon>
        <taxon>Spiralia</taxon>
        <taxon>Lophotrochozoa</taxon>
        <taxon>Mollusca</taxon>
        <taxon>Bivalvia</taxon>
        <taxon>Autobranchia</taxon>
        <taxon>Pteriomorphia</taxon>
        <taxon>Pterioida</taxon>
        <taxon>Pterioidea</taxon>
        <taxon>Pteriidae</taxon>
        <taxon>Pinctada</taxon>
    </lineage>
</organism>
<dbReference type="Pfam" id="PF01408">
    <property type="entry name" value="GFO_IDH_MocA"/>
    <property type="match status" value="1"/>
</dbReference>
<evidence type="ECO:0000256" key="9">
    <source>
        <dbReference type="ARBA" id="ARBA00047423"/>
    </source>
</evidence>
<dbReference type="EMBL" id="VSWD01000003">
    <property type="protein sequence ID" value="KAK3106101.1"/>
    <property type="molecule type" value="Genomic_DNA"/>
</dbReference>
<dbReference type="GO" id="GO:0047115">
    <property type="term" value="F:trans-1,2-dihydrobenzene-1,2-diol dehydrogenase activity"/>
    <property type="evidence" value="ECO:0007669"/>
    <property type="project" value="UniProtKB-EC"/>
</dbReference>
<dbReference type="SUPFAM" id="SSF51735">
    <property type="entry name" value="NAD(P)-binding Rossmann-fold domains"/>
    <property type="match status" value="1"/>
</dbReference>
<protein>
    <recommendedName>
        <fullName evidence="5">Trans-1,2-dihydrobenzene-1,2-diol dehydrogenase</fullName>
        <ecNumber evidence="4">1.1.1.179</ecNumber>
        <ecNumber evidence="3">1.3.1.20</ecNumber>
    </recommendedName>
    <alternativeName>
        <fullName evidence="8">D-xylose 1-dehydrogenase</fullName>
    </alternativeName>
    <alternativeName>
        <fullName evidence="7">D-xylose-NADP dehydrogenase</fullName>
    </alternativeName>
    <alternativeName>
        <fullName evidence="6">Dimeric dihydrodiol dehydrogenase</fullName>
    </alternativeName>
</protein>
<name>A0AA89C2E8_PINIB</name>
<dbReference type="PANTHER" id="PTHR22604">
    <property type="entry name" value="OXIDOREDUCTASES"/>
    <property type="match status" value="1"/>
</dbReference>
<dbReference type="Proteomes" id="UP001186944">
    <property type="component" value="Unassembled WGS sequence"/>
</dbReference>
<reference evidence="13" key="1">
    <citation type="submission" date="2019-08" db="EMBL/GenBank/DDBJ databases">
        <title>The improved chromosome-level genome for the pearl oyster Pinctada fucata martensii using PacBio sequencing and Hi-C.</title>
        <authorList>
            <person name="Zheng Z."/>
        </authorList>
    </citation>
    <scope>NUCLEOTIDE SEQUENCE</scope>
    <source>
        <strain evidence="13">ZZ-2019</strain>
        <tissue evidence="13">Adductor muscle</tissue>
    </source>
</reference>
<evidence type="ECO:0000259" key="12">
    <source>
        <dbReference type="Pfam" id="PF22725"/>
    </source>
</evidence>
<evidence type="ECO:0000256" key="4">
    <source>
        <dbReference type="ARBA" id="ARBA00038984"/>
    </source>
</evidence>
<dbReference type="InterPro" id="IPR055170">
    <property type="entry name" value="GFO_IDH_MocA-like_dom"/>
</dbReference>
<sequence>MDRGREFANKIGIKTSYGSYEELSKDTEVDIVYIATWHTSHVALSKMMLSAGKHVLCEKPMCLNVEQVKEVFQVARERKKFFMEGIWSRTFEIYQRIKDDIQSGVIGDVQLVTASFCKLIEPNLRDNDRGDGMLLRAGLYTVQFANWIFNNEAPESVTARGTVPEDGMDRDGCVILSYKNGAKASLSYSSKCIGKNSATIYGTKGCIQIPDSFWCPEEATLPSGTITYPLNPDDPSLYVFKNSFGFRNEAKSVRQSLMEGKTECPVMSYEDSLALYRILDEIRRQIGLEYDPQKWTSHT</sequence>
<dbReference type="InterPro" id="IPR000683">
    <property type="entry name" value="Gfo/Idh/MocA-like_OxRdtase_N"/>
</dbReference>
<comment type="caution">
    <text evidence="13">The sequence shown here is derived from an EMBL/GenBank/DDBJ whole genome shotgun (WGS) entry which is preliminary data.</text>
</comment>
<accession>A0AA89C2E8</accession>
<keyword evidence="14" id="KW-1185">Reference proteome</keyword>
<comment type="catalytic activity">
    <reaction evidence="10">
        <text>D-xylose + NADP(+) = D-xylono-1,5-lactone + NADPH + H(+)</text>
        <dbReference type="Rhea" id="RHEA:22000"/>
        <dbReference type="ChEBI" id="CHEBI:15378"/>
        <dbReference type="ChEBI" id="CHEBI:15867"/>
        <dbReference type="ChEBI" id="CHEBI:53455"/>
        <dbReference type="ChEBI" id="CHEBI:57783"/>
        <dbReference type="ChEBI" id="CHEBI:58349"/>
        <dbReference type="EC" id="1.1.1.179"/>
    </reaction>
</comment>
<comment type="catalytic activity">
    <reaction evidence="9">
        <text>(1R,2R)-1,2-dihydrobenzene-1,2-diol + NADP(+) = catechol + NADPH + H(+)</text>
        <dbReference type="Rhea" id="RHEA:16729"/>
        <dbReference type="ChEBI" id="CHEBI:10702"/>
        <dbReference type="ChEBI" id="CHEBI:15378"/>
        <dbReference type="ChEBI" id="CHEBI:18135"/>
        <dbReference type="ChEBI" id="CHEBI:57783"/>
        <dbReference type="ChEBI" id="CHEBI:58349"/>
        <dbReference type="EC" id="1.3.1.20"/>
    </reaction>
</comment>
<gene>
    <name evidence="13" type="ORF">FSP39_012751</name>
</gene>
<evidence type="ECO:0000313" key="14">
    <source>
        <dbReference type="Proteomes" id="UP001186944"/>
    </source>
</evidence>
<feature type="domain" description="GFO/IDH/MocA-like oxidoreductase" evidence="12">
    <location>
        <begin position="94"/>
        <end position="207"/>
    </location>
</feature>
<dbReference type="Gene3D" id="3.40.50.720">
    <property type="entry name" value="NAD(P)-binding Rossmann-like Domain"/>
    <property type="match status" value="1"/>
</dbReference>
<evidence type="ECO:0000313" key="13">
    <source>
        <dbReference type="EMBL" id="KAK3106101.1"/>
    </source>
</evidence>
<evidence type="ECO:0000256" key="10">
    <source>
        <dbReference type="ARBA" id="ARBA00049233"/>
    </source>
</evidence>
<dbReference type="AlphaFoldDB" id="A0AA89C2E8"/>
<dbReference type="PANTHER" id="PTHR22604:SF105">
    <property type="entry name" value="TRANS-1,2-DIHYDROBENZENE-1,2-DIOL DEHYDROGENASE"/>
    <property type="match status" value="1"/>
</dbReference>
<dbReference type="EC" id="1.3.1.20" evidence="3"/>
<dbReference type="GO" id="GO:0000166">
    <property type="term" value="F:nucleotide binding"/>
    <property type="evidence" value="ECO:0007669"/>
    <property type="project" value="InterPro"/>
</dbReference>
<evidence type="ECO:0000256" key="5">
    <source>
        <dbReference type="ARBA" id="ARBA00040603"/>
    </source>
</evidence>
<comment type="similarity">
    <text evidence="1">Belongs to the Gfo/Idh/MocA family.</text>
</comment>
<evidence type="ECO:0000256" key="1">
    <source>
        <dbReference type="ARBA" id="ARBA00010928"/>
    </source>
</evidence>
<feature type="domain" description="Gfo/Idh/MocA-like oxidoreductase N-terminal" evidence="11">
    <location>
        <begin position="3"/>
        <end position="85"/>
    </location>
</feature>
<dbReference type="GO" id="GO:0047837">
    <property type="term" value="F:D-xylose 1-dehydrogenase (NADP+) activity"/>
    <property type="evidence" value="ECO:0007669"/>
    <property type="project" value="UniProtKB-EC"/>
</dbReference>
<evidence type="ECO:0000256" key="6">
    <source>
        <dbReference type="ARBA" id="ARBA00042926"/>
    </source>
</evidence>
<evidence type="ECO:0000256" key="7">
    <source>
        <dbReference type="ARBA" id="ARBA00042988"/>
    </source>
</evidence>
<evidence type="ECO:0000256" key="8">
    <source>
        <dbReference type="ARBA" id="ARBA00043025"/>
    </source>
</evidence>
<dbReference type="Pfam" id="PF22725">
    <property type="entry name" value="GFO_IDH_MocA_C3"/>
    <property type="match status" value="1"/>
</dbReference>